<evidence type="ECO:0000313" key="16">
    <source>
        <dbReference type="Proteomes" id="UP000198660"/>
    </source>
</evidence>
<organism evidence="15 16">
    <name type="scientific">Marininema halotolerans</name>
    <dbReference type="NCBI Taxonomy" id="1155944"/>
    <lineage>
        <taxon>Bacteria</taxon>
        <taxon>Bacillati</taxon>
        <taxon>Bacillota</taxon>
        <taxon>Bacilli</taxon>
        <taxon>Bacillales</taxon>
        <taxon>Thermoactinomycetaceae</taxon>
        <taxon>Marininema</taxon>
    </lineage>
</organism>
<dbReference type="PROSITE" id="PS51103">
    <property type="entry name" value="PTS_EIIC_TYPE_1"/>
    <property type="match status" value="1"/>
</dbReference>
<keyword evidence="9 12" id="KW-1133">Transmembrane helix</keyword>
<dbReference type="FunFam" id="3.30.1360.60:FF:000001">
    <property type="entry name" value="PTS system glucose-specific IIBC component PtsG"/>
    <property type="match status" value="1"/>
</dbReference>
<keyword evidence="16" id="KW-1185">Reference proteome</keyword>
<feature type="transmembrane region" description="Helical" evidence="12">
    <location>
        <begin position="45"/>
        <end position="65"/>
    </location>
</feature>
<dbReference type="AlphaFoldDB" id="A0A1I6TD71"/>
<evidence type="ECO:0000313" key="15">
    <source>
        <dbReference type="EMBL" id="SFS87142.1"/>
    </source>
</evidence>
<evidence type="ECO:0000256" key="5">
    <source>
        <dbReference type="ARBA" id="ARBA00022679"/>
    </source>
</evidence>
<evidence type="ECO:0000256" key="1">
    <source>
        <dbReference type="ARBA" id="ARBA00004651"/>
    </source>
</evidence>
<reference evidence="16" key="1">
    <citation type="submission" date="2016-10" db="EMBL/GenBank/DDBJ databases">
        <authorList>
            <person name="Varghese N."/>
            <person name="Submissions S."/>
        </authorList>
    </citation>
    <scope>NUCLEOTIDE SEQUENCE [LARGE SCALE GENOMIC DNA]</scope>
    <source>
        <strain evidence="16">DSM 45789</strain>
    </source>
</reference>
<keyword evidence="3" id="KW-1003">Cell membrane</keyword>
<protein>
    <submittedName>
        <fullName evidence="15">PTS system, N-acetylglucosamine-specific IIC component</fullName>
    </submittedName>
</protein>
<keyword evidence="8" id="KW-0418">Kinase</keyword>
<evidence type="ECO:0000259" key="14">
    <source>
        <dbReference type="PROSITE" id="PS51103"/>
    </source>
</evidence>
<dbReference type="Gene3D" id="3.30.1360.60">
    <property type="entry name" value="Glucose permease domain IIB"/>
    <property type="match status" value="1"/>
</dbReference>
<proteinExistence type="predicted"/>
<evidence type="ECO:0000256" key="3">
    <source>
        <dbReference type="ARBA" id="ARBA00022475"/>
    </source>
</evidence>
<keyword evidence="10 12" id="KW-0472">Membrane</keyword>
<feature type="transmembrane region" description="Helical" evidence="12">
    <location>
        <begin position="154"/>
        <end position="174"/>
    </location>
</feature>
<dbReference type="Proteomes" id="UP000198660">
    <property type="component" value="Unassembled WGS sequence"/>
</dbReference>
<feature type="transmembrane region" description="Helical" evidence="12">
    <location>
        <begin position="72"/>
        <end position="95"/>
    </location>
</feature>
<evidence type="ECO:0000256" key="7">
    <source>
        <dbReference type="ARBA" id="ARBA00022692"/>
    </source>
</evidence>
<sequence>MSRVLGKLQQVGKAMMLPVAVMPAAAILLSLGYNMTHPAFVEKGSWIFEMGQVIMAAGNAIFMYLPLLFAVGVAVGMTGGAGAAGLAAVAGYVILNSLVGLETKVPTDSAWQVKLNQTDVLGGIITGLITAYLYRKYKDIRLPDWLQFFGGKRFVPIITSFVMLLVGILFMMIWPPIREGIGTVGTALVDSGGVGLFGYGFLNRLLLPFGLHHILNALVWFDVGQFTNASGEVIRGDLHRFFAGDPTAGSFMAGFYPIMMFALPGACLAMVHEAKPSQRKATAGVLMAAALTAFVTGITEPIEYAFMFLAPVLYGIHAVLTGFSLVIMDALGVKHGFGFSAGLIDYLLNFTRATKAWLIIPVGLGYGALYYGIFRAVIRRFQLPTPGRLEEGEEQDEGIQRVDRDLDPLAVEVLAAIGGKENVEELDACITRLRMTIKDDSKLDQDRLKTLGAAGVIRVGKGYYQAVFGTQSERLRDRIIRLMGREEH</sequence>
<dbReference type="RefSeq" id="WP_091837989.1">
    <property type="nucleotide sequence ID" value="NZ_FPAA01000009.1"/>
</dbReference>
<comment type="subcellular location">
    <subcellularLocation>
        <location evidence="1">Cell membrane</location>
        <topology evidence="1">Multi-pass membrane protein</topology>
    </subcellularLocation>
</comment>
<dbReference type="PANTHER" id="PTHR30009">
    <property type="entry name" value="CYTOCHROME C-TYPE SYNTHESIS PROTEIN AND PTS TRANSMEMBRANE COMPONENT"/>
    <property type="match status" value="1"/>
</dbReference>
<dbReference type="GO" id="GO:0009401">
    <property type="term" value="P:phosphoenolpyruvate-dependent sugar phosphotransferase system"/>
    <property type="evidence" value="ECO:0007669"/>
    <property type="project" value="UniProtKB-KW"/>
</dbReference>
<evidence type="ECO:0000256" key="8">
    <source>
        <dbReference type="ARBA" id="ARBA00022777"/>
    </source>
</evidence>
<evidence type="ECO:0000256" key="6">
    <source>
        <dbReference type="ARBA" id="ARBA00022683"/>
    </source>
</evidence>
<dbReference type="Pfam" id="PF02378">
    <property type="entry name" value="PTS_EIIC"/>
    <property type="match status" value="1"/>
</dbReference>
<evidence type="ECO:0000256" key="11">
    <source>
        <dbReference type="PROSITE-ProRule" id="PRU00421"/>
    </source>
</evidence>
<keyword evidence="7 12" id="KW-0812">Transmembrane</keyword>
<feature type="transmembrane region" description="Helical" evidence="12">
    <location>
        <begin position="12"/>
        <end position="33"/>
    </location>
</feature>
<feature type="transmembrane region" description="Helical" evidence="12">
    <location>
        <begin position="304"/>
        <end position="326"/>
    </location>
</feature>
<dbReference type="InterPro" id="IPR001996">
    <property type="entry name" value="PTS_IIB_1"/>
</dbReference>
<evidence type="ECO:0000259" key="13">
    <source>
        <dbReference type="PROSITE" id="PS51098"/>
    </source>
</evidence>
<keyword evidence="2" id="KW-0813">Transport</keyword>
<keyword evidence="6" id="KW-0598">Phosphotransferase system</keyword>
<feature type="active site" description="Phosphocysteine intermediate; for EIIB activity" evidence="11">
    <location>
        <position position="429"/>
    </location>
</feature>
<gene>
    <name evidence="15" type="ORF">SAMN05444972_109178</name>
</gene>
<dbReference type="GO" id="GO:0090563">
    <property type="term" value="F:protein-phosphocysteine-sugar phosphotransferase activity"/>
    <property type="evidence" value="ECO:0007669"/>
    <property type="project" value="TreeGrafter"/>
</dbReference>
<evidence type="ECO:0000256" key="12">
    <source>
        <dbReference type="SAM" id="Phobius"/>
    </source>
</evidence>
<dbReference type="GO" id="GO:0016301">
    <property type="term" value="F:kinase activity"/>
    <property type="evidence" value="ECO:0007669"/>
    <property type="project" value="UniProtKB-KW"/>
</dbReference>
<feature type="domain" description="PTS EIIC type-1" evidence="14">
    <location>
        <begin position="2"/>
        <end position="390"/>
    </location>
</feature>
<dbReference type="InterPro" id="IPR050429">
    <property type="entry name" value="PTS_Glucose_EIICBA"/>
</dbReference>
<dbReference type="OrthoDB" id="9764327at2"/>
<accession>A0A1I6TD71</accession>
<feature type="transmembrane region" description="Helical" evidence="12">
    <location>
        <begin position="180"/>
        <end position="202"/>
    </location>
</feature>
<evidence type="ECO:0000256" key="10">
    <source>
        <dbReference type="ARBA" id="ARBA00023136"/>
    </source>
</evidence>
<dbReference type="InterPro" id="IPR018113">
    <property type="entry name" value="PTrfase_EIIB_Cys"/>
</dbReference>
<keyword evidence="4" id="KW-0762">Sugar transport</keyword>
<dbReference type="SUPFAM" id="SSF55604">
    <property type="entry name" value="Glucose permease domain IIB"/>
    <property type="match status" value="1"/>
</dbReference>
<keyword evidence="5" id="KW-0808">Transferase</keyword>
<dbReference type="InterPro" id="IPR013013">
    <property type="entry name" value="PTS_EIIC_1"/>
</dbReference>
<dbReference type="InterPro" id="IPR003352">
    <property type="entry name" value="PTS_EIIC"/>
</dbReference>
<feature type="transmembrane region" description="Helical" evidence="12">
    <location>
        <begin position="247"/>
        <end position="269"/>
    </location>
</feature>
<feature type="transmembrane region" description="Helical" evidence="12">
    <location>
        <begin position="356"/>
        <end position="378"/>
    </location>
</feature>
<dbReference type="PROSITE" id="PS51098">
    <property type="entry name" value="PTS_EIIB_TYPE_1"/>
    <property type="match status" value="1"/>
</dbReference>
<feature type="domain" description="PTS EIIB type-1" evidence="13">
    <location>
        <begin position="407"/>
        <end position="488"/>
    </location>
</feature>
<dbReference type="NCBIfam" id="TIGR00826">
    <property type="entry name" value="EIIB_glc"/>
    <property type="match status" value="1"/>
</dbReference>
<evidence type="ECO:0000256" key="2">
    <source>
        <dbReference type="ARBA" id="ARBA00022448"/>
    </source>
</evidence>
<dbReference type="GO" id="GO:0005886">
    <property type="term" value="C:plasma membrane"/>
    <property type="evidence" value="ECO:0007669"/>
    <property type="project" value="UniProtKB-SubCell"/>
</dbReference>
<dbReference type="PROSITE" id="PS01035">
    <property type="entry name" value="PTS_EIIB_TYPE_1_CYS"/>
    <property type="match status" value="1"/>
</dbReference>
<dbReference type="CDD" id="cd00212">
    <property type="entry name" value="PTS_IIB_glc"/>
    <property type="match status" value="1"/>
</dbReference>
<evidence type="ECO:0000256" key="4">
    <source>
        <dbReference type="ARBA" id="ARBA00022597"/>
    </source>
</evidence>
<dbReference type="GO" id="GO:0008982">
    <property type="term" value="F:protein-N(PI)-phosphohistidine-sugar phosphotransferase activity"/>
    <property type="evidence" value="ECO:0007669"/>
    <property type="project" value="InterPro"/>
</dbReference>
<feature type="transmembrane region" description="Helical" evidence="12">
    <location>
        <begin position="281"/>
        <end position="298"/>
    </location>
</feature>
<evidence type="ECO:0000256" key="9">
    <source>
        <dbReference type="ARBA" id="ARBA00022989"/>
    </source>
</evidence>
<feature type="transmembrane region" description="Helical" evidence="12">
    <location>
        <begin position="115"/>
        <end position="134"/>
    </location>
</feature>
<name>A0A1I6TD71_9BACL</name>
<dbReference type="EMBL" id="FPAA01000009">
    <property type="protein sequence ID" value="SFS87142.1"/>
    <property type="molecule type" value="Genomic_DNA"/>
</dbReference>
<dbReference type="Pfam" id="PF00367">
    <property type="entry name" value="PTS_EIIB"/>
    <property type="match status" value="1"/>
</dbReference>
<dbReference type="InterPro" id="IPR036878">
    <property type="entry name" value="Glu_permease_IIB"/>
</dbReference>